<dbReference type="RefSeq" id="WP_189512387.1">
    <property type="nucleotide sequence ID" value="NZ_BMXG01000004.1"/>
</dbReference>
<dbReference type="PANTHER" id="PTHR13832">
    <property type="entry name" value="PROTEIN PHOSPHATASE 2C"/>
    <property type="match status" value="1"/>
</dbReference>
<feature type="domain" description="PPM-type phosphatase" evidence="1">
    <location>
        <begin position="13"/>
        <end position="276"/>
    </location>
</feature>
<dbReference type="GO" id="GO:0004722">
    <property type="term" value="F:protein serine/threonine phosphatase activity"/>
    <property type="evidence" value="ECO:0007669"/>
    <property type="project" value="InterPro"/>
</dbReference>
<evidence type="ECO:0000313" key="3">
    <source>
        <dbReference type="Proteomes" id="UP000642829"/>
    </source>
</evidence>
<dbReference type="PROSITE" id="PS51746">
    <property type="entry name" value="PPM_2"/>
    <property type="match status" value="1"/>
</dbReference>
<dbReference type="PANTHER" id="PTHR13832:SF827">
    <property type="entry name" value="PROTEIN PHOSPHATASE 1L"/>
    <property type="match status" value="1"/>
</dbReference>
<keyword evidence="3" id="KW-1185">Reference proteome</keyword>
<dbReference type="InterPro" id="IPR036457">
    <property type="entry name" value="PPM-type-like_dom_sf"/>
</dbReference>
<dbReference type="SMART" id="SM00332">
    <property type="entry name" value="PP2Cc"/>
    <property type="match status" value="1"/>
</dbReference>
<dbReference type="Proteomes" id="UP000642829">
    <property type="component" value="Unassembled WGS sequence"/>
</dbReference>
<dbReference type="SMART" id="SM00331">
    <property type="entry name" value="PP2C_SIG"/>
    <property type="match status" value="1"/>
</dbReference>
<proteinExistence type="predicted"/>
<protein>
    <recommendedName>
        <fullName evidence="1">PPM-type phosphatase domain-containing protein</fullName>
    </recommendedName>
</protein>
<dbReference type="Pfam" id="PF13672">
    <property type="entry name" value="PP2C_2"/>
    <property type="match status" value="1"/>
</dbReference>
<evidence type="ECO:0000259" key="1">
    <source>
        <dbReference type="PROSITE" id="PS51746"/>
    </source>
</evidence>
<organism evidence="2 3">
    <name type="scientific">Cerasicoccus arenae</name>
    <dbReference type="NCBI Taxonomy" id="424488"/>
    <lineage>
        <taxon>Bacteria</taxon>
        <taxon>Pseudomonadati</taxon>
        <taxon>Verrucomicrobiota</taxon>
        <taxon>Opitutia</taxon>
        <taxon>Puniceicoccales</taxon>
        <taxon>Cerasicoccaceae</taxon>
        <taxon>Cerasicoccus</taxon>
    </lineage>
</organism>
<gene>
    <name evidence="2" type="ORF">GCM10007047_09560</name>
</gene>
<dbReference type="SUPFAM" id="SSF81606">
    <property type="entry name" value="PP2C-like"/>
    <property type="match status" value="1"/>
</dbReference>
<dbReference type="InterPro" id="IPR001932">
    <property type="entry name" value="PPM-type_phosphatase-like_dom"/>
</dbReference>
<dbReference type="EMBL" id="BMXG01000004">
    <property type="protein sequence ID" value="GHB95783.1"/>
    <property type="molecule type" value="Genomic_DNA"/>
</dbReference>
<dbReference type="AlphaFoldDB" id="A0A8J3GE16"/>
<comment type="caution">
    <text evidence="2">The sequence shown here is derived from an EMBL/GenBank/DDBJ whole genome shotgun (WGS) entry which is preliminary data.</text>
</comment>
<dbReference type="Gene3D" id="3.60.40.10">
    <property type="entry name" value="PPM-type phosphatase domain"/>
    <property type="match status" value="1"/>
</dbReference>
<dbReference type="CDD" id="cd00143">
    <property type="entry name" value="PP2Cc"/>
    <property type="match status" value="1"/>
</dbReference>
<evidence type="ECO:0000313" key="2">
    <source>
        <dbReference type="EMBL" id="GHB95783.1"/>
    </source>
</evidence>
<reference evidence="2" key="1">
    <citation type="journal article" date="2014" name="Int. J. Syst. Evol. Microbiol.">
        <title>Complete genome sequence of Corynebacterium casei LMG S-19264T (=DSM 44701T), isolated from a smear-ripened cheese.</title>
        <authorList>
            <consortium name="US DOE Joint Genome Institute (JGI-PGF)"/>
            <person name="Walter F."/>
            <person name="Albersmeier A."/>
            <person name="Kalinowski J."/>
            <person name="Ruckert C."/>
        </authorList>
    </citation>
    <scope>NUCLEOTIDE SEQUENCE</scope>
    <source>
        <strain evidence="2">KCTC 12870</strain>
    </source>
</reference>
<reference evidence="2" key="2">
    <citation type="submission" date="2020-09" db="EMBL/GenBank/DDBJ databases">
        <authorList>
            <person name="Sun Q."/>
            <person name="Kim S."/>
        </authorList>
    </citation>
    <scope>NUCLEOTIDE SEQUENCE</scope>
    <source>
        <strain evidence="2">KCTC 12870</strain>
    </source>
</reference>
<dbReference type="InterPro" id="IPR015655">
    <property type="entry name" value="PP2C"/>
</dbReference>
<name>A0A8J3GE16_9BACT</name>
<accession>A0A8J3GE16</accession>
<sequence length="277" mass="30732">MNPDLPNKPNGLRWWAMTDKGRFRANNEDSFLGLEVDGREVFRLGKIGEATFEQGDFIFAVSDGMGGANAGEFASNIAVEKITQLLPNAFRLRATGFSRGGVDFLAEVIEQIHRAMRYQGLAYEETSGMGATLSLCWFTPEKAYFGHVGDSRIYHLPNGGVFKQMTHDHTHVGSLVRAGKMTEIQARLHPSKSALQMVLGGRMESVDPQLGQVIYEPGDWFVFCTDGISDGVSSRKIDDLVRTPSIPAQKFLPAERLIREAWDISRDNMTAVVVEVF</sequence>